<organism evidence="1 2">
    <name type="scientific">Trichoderma asperellum (strain ATCC 204424 / CBS 433.97 / NBRC 101777)</name>
    <dbReference type="NCBI Taxonomy" id="1042311"/>
    <lineage>
        <taxon>Eukaryota</taxon>
        <taxon>Fungi</taxon>
        <taxon>Dikarya</taxon>
        <taxon>Ascomycota</taxon>
        <taxon>Pezizomycotina</taxon>
        <taxon>Sordariomycetes</taxon>
        <taxon>Hypocreomycetidae</taxon>
        <taxon>Hypocreales</taxon>
        <taxon>Hypocreaceae</taxon>
        <taxon>Trichoderma</taxon>
    </lineage>
</organism>
<reference evidence="1 2" key="1">
    <citation type="submission" date="2016-07" db="EMBL/GenBank/DDBJ databases">
        <title>Multiple horizontal gene transfer events from other fungi enriched the ability of initially mycotrophic Trichoderma (Ascomycota) to feed on dead plant biomass.</title>
        <authorList>
            <consortium name="DOE Joint Genome Institute"/>
            <person name="Aerts A."/>
            <person name="Atanasova L."/>
            <person name="Chenthamara K."/>
            <person name="Zhang J."/>
            <person name="Grujic M."/>
            <person name="Henrissat B."/>
            <person name="Kuo A."/>
            <person name="Salamov A."/>
            <person name="Lipzen A."/>
            <person name="Labutti K."/>
            <person name="Barry K."/>
            <person name="Miao Y."/>
            <person name="Rahimi M.J."/>
            <person name="Shen Q."/>
            <person name="Grigoriev I.V."/>
            <person name="Kubicek C.P."/>
            <person name="Druzhinina I.S."/>
        </authorList>
    </citation>
    <scope>NUCLEOTIDE SEQUENCE [LARGE SCALE GENOMIC DNA]</scope>
    <source>
        <strain evidence="1 2">CBS 433.97</strain>
    </source>
</reference>
<name>A0A2T3YUA6_TRIA4</name>
<proteinExistence type="predicted"/>
<evidence type="ECO:0000313" key="1">
    <source>
        <dbReference type="EMBL" id="PTB36086.1"/>
    </source>
</evidence>
<keyword evidence="2" id="KW-1185">Reference proteome</keyword>
<protein>
    <submittedName>
        <fullName evidence="1">Uncharacterized protein</fullName>
    </submittedName>
</protein>
<dbReference type="EMBL" id="KZ679271">
    <property type="protein sequence ID" value="PTB36086.1"/>
    <property type="molecule type" value="Genomic_DNA"/>
</dbReference>
<dbReference type="AlphaFoldDB" id="A0A2T3YUA6"/>
<accession>A0A2T3YUA6</accession>
<evidence type="ECO:0000313" key="2">
    <source>
        <dbReference type="Proteomes" id="UP000240493"/>
    </source>
</evidence>
<dbReference type="Proteomes" id="UP000240493">
    <property type="component" value="Unassembled WGS sequence"/>
</dbReference>
<sequence length="177" mass="19102">MGPETMSASSSVSGVAAGQLDGAVVGDTDEHVDDDDAAVKPEVGGAGTGRWGLIGGGCVVVAVRSTRMLVRFEGVRRPNTQDTLARMHRWQAFAPADTEHLSFWTRQRSHDMRRDRSELSLQRMSTLGSIWGDVVAVVDGSRTLIIAVKASHEVPLLAPWPSAGNGFYIDSWQDRVS</sequence>
<gene>
    <name evidence="1" type="ORF">M441DRAFT_31235</name>
</gene>